<dbReference type="EMBL" id="JAACJM010000122">
    <property type="protein sequence ID" value="KAF5344600.1"/>
    <property type="molecule type" value="Genomic_DNA"/>
</dbReference>
<feature type="compositionally biased region" description="Low complexity" evidence="1">
    <location>
        <begin position="50"/>
        <end position="78"/>
    </location>
</feature>
<comment type="caution">
    <text evidence="2">The sequence shown here is derived from an EMBL/GenBank/DDBJ whole genome shotgun (WGS) entry which is preliminary data.</text>
</comment>
<evidence type="ECO:0000256" key="1">
    <source>
        <dbReference type="SAM" id="MobiDB-lite"/>
    </source>
</evidence>
<feature type="compositionally biased region" description="Polar residues" evidence="1">
    <location>
        <begin position="25"/>
        <end position="44"/>
    </location>
</feature>
<evidence type="ECO:0000313" key="3">
    <source>
        <dbReference type="Proteomes" id="UP000559256"/>
    </source>
</evidence>
<protein>
    <submittedName>
        <fullName evidence="2">Uncharacterized protein</fullName>
    </submittedName>
</protein>
<dbReference type="OrthoDB" id="3153758at2759"/>
<feature type="compositionally biased region" description="Basic residues" evidence="1">
    <location>
        <begin position="79"/>
        <end position="93"/>
    </location>
</feature>
<organism evidence="2 3">
    <name type="scientific">Tetrapyrgos nigripes</name>
    <dbReference type="NCBI Taxonomy" id="182062"/>
    <lineage>
        <taxon>Eukaryota</taxon>
        <taxon>Fungi</taxon>
        <taxon>Dikarya</taxon>
        <taxon>Basidiomycota</taxon>
        <taxon>Agaricomycotina</taxon>
        <taxon>Agaricomycetes</taxon>
        <taxon>Agaricomycetidae</taxon>
        <taxon>Agaricales</taxon>
        <taxon>Marasmiineae</taxon>
        <taxon>Marasmiaceae</taxon>
        <taxon>Tetrapyrgos</taxon>
    </lineage>
</organism>
<feature type="compositionally biased region" description="Polar residues" evidence="1">
    <location>
        <begin position="105"/>
        <end position="119"/>
    </location>
</feature>
<sequence length="568" mass="63564">MPRSPPPSYTTIDSHPPSNYRPGASRSSRNTPSRLSNTISSTSEPDFASRSETSTSRSTSSTSYPSPGSSSPSSPSSSRNHHHHTHFHNHNHTSHNTYDGLGRSRSANNFTNVGPSTPEATPLLRKPTNSDSSISREKEEMYARRWIGGIILILVVLHWRSLQNFFFKKSDLTSFWVEVTPSETCHAVGVREYTATLVGIPEDWDPITACQATPFIVHGKAVEEKPSCSIVSAANDVGGSLTAVQGRFFVNFDESDCYPIWSTIHPDDCVVPGVRLYHAEIDYVPPGLDRLESCRGVPSVFHGRELHTSRCELVFKHGEGGQNDSLVARGEWDVDFDEDGCLPSWAPLVTQQCVSYGTRAYYADLVVPRGLENIAPTLCSSSPAVIHTHTVLPTYCEQLGEASFRGHWTIDFSESSCEAVWMSVNPDWQCHAYDKKRYTAILERIPEELDPLKTCYEAPLSLFGVQRTPELCDRDDQGRVVGSWFVGGPECRPVLFDIRDYGCIESGIKRVEGQVGDIGKHEDWYRLCSTIPHHRYGQTYLPVQCESRTSWFKTRRYAMYNIPDSRCL</sequence>
<keyword evidence="3" id="KW-1185">Reference proteome</keyword>
<name>A0A8H5CMQ2_9AGAR</name>
<feature type="region of interest" description="Disordered" evidence="1">
    <location>
        <begin position="1"/>
        <end position="136"/>
    </location>
</feature>
<reference evidence="2 3" key="1">
    <citation type="journal article" date="2020" name="ISME J.">
        <title>Uncovering the hidden diversity of litter-decomposition mechanisms in mushroom-forming fungi.</title>
        <authorList>
            <person name="Floudas D."/>
            <person name="Bentzer J."/>
            <person name="Ahren D."/>
            <person name="Johansson T."/>
            <person name="Persson P."/>
            <person name="Tunlid A."/>
        </authorList>
    </citation>
    <scope>NUCLEOTIDE SEQUENCE [LARGE SCALE GENOMIC DNA]</scope>
    <source>
        <strain evidence="2 3">CBS 291.85</strain>
    </source>
</reference>
<dbReference type="Proteomes" id="UP000559256">
    <property type="component" value="Unassembled WGS sequence"/>
</dbReference>
<accession>A0A8H5CMQ2</accession>
<proteinExistence type="predicted"/>
<gene>
    <name evidence="2" type="ORF">D9758_013886</name>
</gene>
<dbReference type="AlphaFoldDB" id="A0A8H5CMQ2"/>
<evidence type="ECO:0000313" key="2">
    <source>
        <dbReference type="EMBL" id="KAF5344600.1"/>
    </source>
</evidence>